<evidence type="ECO:0008006" key="3">
    <source>
        <dbReference type="Google" id="ProtNLM"/>
    </source>
</evidence>
<evidence type="ECO:0000313" key="2">
    <source>
        <dbReference type="Proteomes" id="UP000271889"/>
    </source>
</evidence>
<dbReference type="AlphaFoldDB" id="A0A3P7M2U8"/>
<dbReference type="OrthoDB" id="5860120at2759"/>
<gene>
    <name evidence="1" type="ORF">CGOC_LOCUS9634</name>
</gene>
<organism evidence="1 2">
    <name type="scientific">Cylicostephanus goldi</name>
    <name type="common">Nematode worm</name>
    <dbReference type="NCBI Taxonomy" id="71465"/>
    <lineage>
        <taxon>Eukaryota</taxon>
        <taxon>Metazoa</taxon>
        <taxon>Ecdysozoa</taxon>
        <taxon>Nematoda</taxon>
        <taxon>Chromadorea</taxon>
        <taxon>Rhabditida</taxon>
        <taxon>Rhabditina</taxon>
        <taxon>Rhabditomorpha</taxon>
        <taxon>Strongyloidea</taxon>
        <taxon>Strongylidae</taxon>
        <taxon>Cylicostephanus</taxon>
    </lineage>
</organism>
<keyword evidence="2" id="KW-1185">Reference proteome</keyword>
<evidence type="ECO:0000313" key="1">
    <source>
        <dbReference type="EMBL" id="VDN23645.1"/>
    </source>
</evidence>
<accession>A0A3P7M2U8</accession>
<name>A0A3P7M2U8_CYLGO</name>
<dbReference type="EMBL" id="UYRV01107669">
    <property type="protein sequence ID" value="VDN23645.1"/>
    <property type="molecule type" value="Genomic_DNA"/>
</dbReference>
<dbReference type="Proteomes" id="UP000271889">
    <property type="component" value="Unassembled WGS sequence"/>
</dbReference>
<proteinExistence type="predicted"/>
<protein>
    <recommendedName>
        <fullName evidence="3">Retrotransposon gag domain-containing protein</fullName>
    </recommendedName>
</protein>
<sequence>MDVREGTFQDFMTAFKVIFNENGSANRMEAYVSLKNLSSWTISEYCARLEQLTRAAYPESAERELSMLHTGELIAQFPE</sequence>
<reference evidence="1 2" key="1">
    <citation type="submission" date="2018-11" db="EMBL/GenBank/DDBJ databases">
        <authorList>
            <consortium name="Pathogen Informatics"/>
        </authorList>
    </citation>
    <scope>NUCLEOTIDE SEQUENCE [LARGE SCALE GENOMIC DNA]</scope>
</reference>